<evidence type="ECO:0000313" key="5">
    <source>
        <dbReference type="EMBL" id="MBB6451309.1"/>
    </source>
</evidence>
<dbReference type="InterPro" id="IPR036390">
    <property type="entry name" value="WH_DNA-bd_sf"/>
</dbReference>
<dbReference type="PRINTS" id="PR00033">
    <property type="entry name" value="HTHASNC"/>
</dbReference>
<dbReference type="Proteomes" id="UP000568839">
    <property type="component" value="Unassembled WGS sequence"/>
</dbReference>
<dbReference type="Pfam" id="PF13412">
    <property type="entry name" value="HTH_24"/>
    <property type="match status" value="1"/>
</dbReference>
<reference evidence="5 6" key="1">
    <citation type="submission" date="2020-08" db="EMBL/GenBank/DDBJ databases">
        <title>Genomic Encyclopedia of Type Strains, Phase IV (KMG-IV): sequencing the most valuable type-strain genomes for metagenomic binning, comparative biology and taxonomic classification.</title>
        <authorList>
            <person name="Goeker M."/>
        </authorList>
    </citation>
    <scope>NUCLEOTIDE SEQUENCE [LARGE SCALE GENOMIC DNA]</scope>
    <source>
        <strain evidence="5 6">DSM 21769</strain>
    </source>
</reference>
<protein>
    <submittedName>
        <fullName evidence="5">DNA-binding Lrp family transcriptional regulator</fullName>
    </submittedName>
</protein>
<dbReference type="PROSITE" id="PS50956">
    <property type="entry name" value="HTH_ASNC_2"/>
    <property type="match status" value="1"/>
</dbReference>
<dbReference type="Gene3D" id="3.30.70.920">
    <property type="match status" value="1"/>
</dbReference>
<organism evidence="5 6">
    <name type="scientific">Geomicrobium halophilum</name>
    <dbReference type="NCBI Taxonomy" id="549000"/>
    <lineage>
        <taxon>Bacteria</taxon>
        <taxon>Bacillati</taxon>
        <taxon>Bacillota</taxon>
        <taxon>Bacilli</taxon>
        <taxon>Bacillales</taxon>
        <taxon>Geomicrobium</taxon>
    </lineage>
</organism>
<evidence type="ECO:0000256" key="3">
    <source>
        <dbReference type="ARBA" id="ARBA00023163"/>
    </source>
</evidence>
<comment type="caution">
    <text evidence="5">The sequence shown here is derived from an EMBL/GenBank/DDBJ whole genome shotgun (WGS) entry which is preliminary data.</text>
</comment>
<dbReference type="InterPro" id="IPR019887">
    <property type="entry name" value="Tscrpt_reg_AsnC/Lrp_C"/>
</dbReference>
<dbReference type="GO" id="GO:0005829">
    <property type="term" value="C:cytosol"/>
    <property type="evidence" value="ECO:0007669"/>
    <property type="project" value="TreeGrafter"/>
</dbReference>
<name>A0A841PRB0_9BACL</name>
<dbReference type="GO" id="GO:0043200">
    <property type="term" value="P:response to amino acid"/>
    <property type="evidence" value="ECO:0007669"/>
    <property type="project" value="TreeGrafter"/>
</dbReference>
<dbReference type="InterPro" id="IPR011008">
    <property type="entry name" value="Dimeric_a/b-barrel"/>
</dbReference>
<feature type="domain" description="HTH asnC-type" evidence="4">
    <location>
        <begin position="10"/>
        <end position="71"/>
    </location>
</feature>
<dbReference type="InterPro" id="IPR019888">
    <property type="entry name" value="Tscrpt_reg_AsnC-like"/>
</dbReference>
<dbReference type="Pfam" id="PF01037">
    <property type="entry name" value="AsnC_trans_reg"/>
    <property type="match status" value="1"/>
</dbReference>
<dbReference type="SUPFAM" id="SSF54909">
    <property type="entry name" value="Dimeric alpha+beta barrel"/>
    <property type="match status" value="1"/>
</dbReference>
<evidence type="ECO:0000259" key="4">
    <source>
        <dbReference type="PROSITE" id="PS50956"/>
    </source>
</evidence>
<dbReference type="SMART" id="SM00344">
    <property type="entry name" value="HTH_ASNC"/>
    <property type="match status" value="1"/>
</dbReference>
<dbReference type="PANTHER" id="PTHR30154:SF34">
    <property type="entry name" value="TRANSCRIPTIONAL REGULATOR AZLB"/>
    <property type="match status" value="1"/>
</dbReference>
<dbReference type="SUPFAM" id="SSF46785">
    <property type="entry name" value="Winged helix' DNA-binding domain"/>
    <property type="match status" value="1"/>
</dbReference>
<gene>
    <name evidence="5" type="ORF">HNR44_003316</name>
</gene>
<dbReference type="Gene3D" id="1.10.10.10">
    <property type="entry name" value="Winged helix-like DNA-binding domain superfamily/Winged helix DNA-binding domain"/>
    <property type="match status" value="1"/>
</dbReference>
<evidence type="ECO:0000256" key="2">
    <source>
        <dbReference type="ARBA" id="ARBA00023125"/>
    </source>
</evidence>
<sequence length="164" mass="19008">MIKSFVDRKLDDMDQRLLDVLQREAQLSNFELVRRVNLSPPATHARVKRLEAEGLIDRYVTIVNKDHLGFDLLCFIYVGMKAHQRKHIDFFQEAVVKMPEVLECHHVTGECDYILKVVLKNSKDLKNFVVENLSSLPSVTRIQTSVSYGEIKSSTQLPIFYKEE</sequence>
<dbReference type="InterPro" id="IPR000485">
    <property type="entry name" value="AsnC-type_HTH_dom"/>
</dbReference>
<keyword evidence="1" id="KW-0805">Transcription regulation</keyword>
<dbReference type="GO" id="GO:0043565">
    <property type="term" value="F:sequence-specific DNA binding"/>
    <property type="evidence" value="ECO:0007669"/>
    <property type="project" value="InterPro"/>
</dbReference>
<dbReference type="InterPro" id="IPR036388">
    <property type="entry name" value="WH-like_DNA-bd_sf"/>
</dbReference>
<dbReference type="EMBL" id="JACHHJ010000006">
    <property type="protein sequence ID" value="MBB6451309.1"/>
    <property type="molecule type" value="Genomic_DNA"/>
</dbReference>
<evidence type="ECO:0000256" key="1">
    <source>
        <dbReference type="ARBA" id="ARBA00023015"/>
    </source>
</evidence>
<keyword evidence="6" id="KW-1185">Reference proteome</keyword>
<keyword evidence="2 5" id="KW-0238">DNA-binding</keyword>
<evidence type="ECO:0000313" key="6">
    <source>
        <dbReference type="Proteomes" id="UP000568839"/>
    </source>
</evidence>
<dbReference type="AlphaFoldDB" id="A0A841PRB0"/>
<dbReference type="PANTHER" id="PTHR30154">
    <property type="entry name" value="LEUCINE-RESPONSIVE REGULATORY PROTEIN"/>
    <property type="match status" value="1"/>
</dbReference>
<keyword evidence="3" id="KW-0804">Transcription</keyword>
<proteinExistence type="predicted"/>
<accession>A0A841PRB0</accession>